<dbReference type="Pfam" id="PF16126">
    <property type="entry name" value="DUF4838"/>
    <property type="match status" value="1"/>
</dbReference>
<dbReference type="PANTHER" id="PTHR47406:SF2">
    <property type="entry name" value="ALPHA GLUCURONIDASE N-TERMINAL DOMAIN-CONTAINING PROTEIN"/>
    <property type="match status" value="1"/>
</dbReference>
<name>A0A386HMR8_9BACT</name>
<proteinExistence type="predicted"/>
<dbReference type="EMBL" id="CP032489">
    <property type="protein sequence ID" value="AYD47198.1"/>
    <property type="molecule type" value="Genomic_DNA"/>
</dbReference>
<organism evidence="1 2">
    <name type="scientific">Arachidicoccus soli</name>
    <dbReference type="NCBI Taxonomy" id="2341117"/>
    <lineage>
        <taxon>Bacteria</taxon>
        <taxon>Pseudomonadati</taxon>
        <taxon>Bacteroidota</taxon>
        <taxon>Chitinophagia</taxon>
        <taxon>Chitinophagales</taxon>
        <taxon>Chitinophagaceae</taxon>
        <taxon>Arachidicoccus</taxon>
    </lineage>
</organism>
<dbReference type="PROSITE" id="PS51257">
    <property type="entry name" value="PROKAR_LIPOPROTEIN"/>
    <property type="match status" value="1"/>
</dbReference>
<gene>
    <name evidence="1" type="ORF">D6B99_05975</name>
</gene>
<reference evidence="1 2" key="1">
    <citation type="submission" date="2018-09" db="EMBL/GenBank/DDBJ databases">
        <title>Arachidicoccus sp. nov., a bacterium isolated from soil.</title>
        <authorList>
            <person name="Weon H.-Y."/>
            <person name="Kwon S.-W."/>
            <person name="Lee S.A."/>
        </authorList>
    </citation>
    <scope>NUCLEOTIDE SEQUENCE [LARGE SCALE GENOMIC DNA]</scope>
    <source>
        <strain evidence="1 2">KIS59-12</strain>
    </source>
</reference>
<sequence length="718" mass="82540">MWRFNHLFKLLPLLLIVIGCSSGKPLPLKAKGYIISAEQDALSEKFANYFFNHFSQRTKDKSILNYLKDDNGRNAPAGYLNIHLELAKDLKHDYCIEHNAKELHIRVRNEQTSIWMTYQLIDAIAQQDKRFASADLPPSFIQFNSQCNDFDFNYREPYFEPNLKPDYAPIIGTDNLEESWGIWGHNLLKIVTESTVAKNENLYALINGKRNYKQLNFSSPELFQFITDYILENYGDGSKKSYRLMIMPQDNDLVCTCPTCLELGNTSTNATPAVVDLINKLAAQFPKHQFFTTAYRTTNNAPNNQLAENAGVLFSTINLPKGIHLDNSKSSVRAFEKQLLDWQTKTPNIYIWDYAANFDDYLTPIPILYGLQQQLSYYKSIGIKGIFLNASGYDYSPFDDLKTYVAAALMMDIHADISALCSKYLSKFYPVSHALLYQYYMGLELNFEQRKKPYNMYGGMRESLSSYLNADKFVEFYQSLKNILPKTKDTEHEKLLKLLTALSYTRLQIAYTNGIQNWGYAIDKGNTLLVKPDINQYLTTLKQFKQFGDLKNYKEENGSLSVYINNWQNLLSTKKYENILMGTPVQIISKPDEGFEKSDLLVDGTPGFANDYHQGWYLSSINDLKLKFSTEKIKYAKEIHLCFLIDEQHNLYAPEEIVLMKDAKLYKTINSNQLNISKNIASVSIKVDFSTGSNISLYFIRKKVARSILACDEIQILK</sequence>
<dbReference type="InterPro" id="IPR032287">
    <property type="entry name" value="DUF4838"/>
</dbReference>
<keyword evidence="2" id="KW-1185">Reference proteome</keyword>
<dbReference type="AlphaFoldDB" id="A0A386HMR8"/>
<dbReference type="Proteomes" id="UP000266118">
    <property type="component" value="Chromosome"/>
</dbReference>
<dbReference type="RefSeq" id="WP_119986053.1">
    <property type="nucleotide sequence ID" value="NZ_CP032489.1"/>
</dbReference>
<dbReference type="KEGG" id="ark:D6B99_05975"/>
<evidence type="ECO:0000313" key="1">
    <source>
        <dbReference type="EMBL" id="AYD47198.1"/>
    </source>
</evidence>
<evidence type="ECO:0000313" key="2">
    <source>
        <dbReference type="Proteomes" id="UP000266118"/>
    </source>
</evidence>
<accession>A0A386HMR8</accession>
<dbReference type="OrthoDB" id="1099022at2"/>
<dbReference type="PANTHER" id="PTHR47406">
    <property type="entry name" value="COAGULATION FACTOR 5/8 TYPE, C-TERMINAL"/>
    <property type="match status" value="1"/>
</dbReference>
<protein>
    <submittedName>
        <fullName evidence="1">DUF4838 domain-containing protein</fullName>
    </submittedName>
</protein>